<dbReference type="EMBL" id="JAAGWF010000028">
    <property type="protein sequence ID" value="NEK60395.1"/>
    <property type="molecule type" value="Genomic_DNA"/>
</dbReference>
<reference evidence="2 3" key="1">
    <citation type="submission" date="2020-02" db="EMBL/GenBank/DDBJ databases">
        <title>Geodermatophilus sabuli CPCC 205279 I12A-02694.</title>
        <authorList>
            <person name="Jiang Z."/>
        </authorList>
    </citation>
    <scope>NUCLEOTIDE SEQUENCE [LARGE SCALE GENOMIC DNA]</scope>
    <source>
        <strain evidence="2 3">I12A-02694</strain>
    </source>
</reference>
<sequence length="180" mass="20514">MVTPDPGAGREFWRDIKPIAHVFRKDAAPEIFLPDTLADDDRYFVPLSETVFTRPLWISLAQNRWCDVLMAKQAGLVNRHYHPHQVFGYTLSGTWSYLEHDWVATKGTFVYETPGEAHTLVAHESDEPMRVHFNVTGPLIWLDEDGQPNGTFDAYDYLELAREHYEAVGLGADAVNALLR</sequence>
<dbReference type="Gene3D" id="2.60.120.10">
    <property type="entry name" value="Jelly Rolls"/>
    <property type="match status" value="1"/>
</dbReference>
<evidence type="ECO:0000313" key="2">
    <source>
        <dbReference type="EMBL" id="NEK60395.1"/>
    </source>
</evidence>
<dbReference type="Pfam" id="PF12973">
    <property type="entry name" value="Cupin_7"/>
    <property type="match status" value="1"/>
</dbReference>
<dbReference type="Proteomes" id="UP000470246">
    <property type="component" value="Unassembled WGS sequence"/>
</dbReference>
<evidence type="ECO:0000259" key="1">
    <source>
        <dbReference type="Pfam" id="PF12973"/>
    </source>
</evidence>
<dbReference type="RefSeq" id="WP_163484051.1">
    <property type="nucleotide sequence ID" value="NZ_JAAGWF010000028.1"/>
</dbReference>
<keyword evidence="3" id="KW-1185">Reference proteome</keyword>
<feature type="domain" description="ChrR-like cupin" evidence="1">
    <location>
        <begin position="40"/>
        <end position="133"/>
    </location>
</feature>
<organism evidence="2 3">
    <name type="scientific">Geodermatophilus sabuli</name>
    <dbReference type="NCBI Taxonomy" id="1564158"/>
    <lineage>
        <taxon>Bacteria</taxon>
        <taxon>Bacillati</taxon>
        <taxon>Actinomycetota</taxon>
        <taxon>Actinomycetes</taxon>
        <taxon>Geodermatophilales</taxon>
        <taxon>Geodermatophilaceae</taxon>
        <taxon>Geodermatophilus</taxon>
    </lineage>
</organism>
<dbReference type="CDD" id="cd20302">
    <property type="entry name" value="cupin_DAD"/>
    <property type="match status" value="1"/>
</dbReference>
<dbReference type="SUPFAM" id="SSF51182">
    <property type="entry name" value="RmlC-like cupins"/>
    <property type="match status" value="1"/>
</dbReference>
<proteinExistence type="predicted"/>
<name>A0A7K3W6A0_9ACTN</name>
<protein>
    <submittedName>
        <fullName evidence="2">Cupin domain-containing protein</fullName>
    </submittedName>
</protein>
<dbReference type="AlphaFoldDB" id="A0A7K3W6A0"/>
<dbReference type="InterPro" id="IPR011051">
    <property type="entry name" value="RmlC_Cupin_sf"/>
</dbReference>
<dbReference type="InterPro" id="IPR014710">
    <property type="entry name" value="RmlC-like_jellyroll"/>
</dbReference>
<gene>
    <name evidence="2" type="ORF">GCU56_21290</name>
</gene>
<evidence type="ECO:0000313" key="3">
    <source>
        <dbReference type="Proteomes" id="UP000470246"/>
    </source>
</evidence>
<dbReference type="InterPro" id="IPR025979">
    <property type="entry name" value="ChrR-like_cupin_dom"/>
</dbReference>
<comment type="caution">
    <text evidence="2">The sequence shown here is derived from an EMBL/GenBank/DDBJ whole genome shotgun (WGS) entry which is preliminary data.</text>
</comment>
<accession>A0A7K3W6A0</accession>